<evidence type="ECO:0000256" key="1">
    <source>
        <dbReference type="SAM" id="Phobius"/>
    </source>
</evidence>
<evidence type="ECO:0000313" key="3">
    <source>
        <dbReference type="Proteomes" id="UP000334820"/>
    </source>
</evidence>
<dbReference type="EMBL" id="BKZV01000002">
    <property type="protein sequence ID" value="GER83098.1"/>
    <property type="molecule type" value="Genomic_DNA"/>
</dbReference>
<name>A0A5J4K2J7_9CHLR</name>
<keyword evidence="1" id="KW-0812">Transmembrane</keyword>
<keyword evidence="1" id="KW-1133">Transmembrane helix</keyword>
<proteinExistence type="predicted"/>
<keyword evidence="3" id="KW-1185">Reference proteome</keyword>
<evidence type="ECO:0000313" key="2">
    <source>
        <dbReference type="EMBL" id="GER83098.1"/>
    </source>
</evidence>
<dbReference type="RefSeq" id="WP_151727908.1">
    <property type="nucleotide sequence ID" value="NZ_BKZV01000002.1"/>
</dbReference>
<evidence type="ECO:0008006" key="4">
    <source>
        <dbReference type="Google" id="ProtNLM"/>
    </source>
</evidence>
<accession>A0A5J4K2J7</accession>
<dbReference type="Proteomes" id="UP000334820">
    <property type="component" value="Unassembled WGS sequence"/>
</dbReference>
<protein>
    <recommendedName>
        <fullName evidence="4">Copper resistance protein D domain-containing protein</fullName>
    </recommendedName>
</protein>
<feature type="transmembrane region" description="Helical" evidence="1">
    <location>
        <begin position="87"/>
        <end position="106"/>
    </location>
</feature>
<comment type="caution">
    <text evidence="2">The sequence shown here is derived from an EMBL/GenBank/DDBJ whole genome shotgun (WGS) entry which is preliminary data.</text>
</comment>
<sequence length="164" mass="18161">MMLWTLLCERLLLAVLAGGSLVMATCVRPPLLQALREAGSALEVDLTDRLRLQVWERFNYLALLSALLLLGLFAWQALLSGRGEPEPLLLSGLAALCTLALLRKLWIDRRLHWLQREQREGRTAGEGGSAIGVRERRELVLLSMGTLLLSVGLLAWPLLQASGR</sequence>
<reference evidence="2 3" key="1">
    <citation type="journal article" date="2019" name="Int. J. Syst. Evol. Microbiol.">
        <title>Thermogemmatispora aurantia sp. nov. and Thermogemmatispora argillosa sp. nov., within the class Ktedonobacteria, and emended description of the genus Thermogemmatispora.</title>
        <authorList>
            <person name="Zheng Y."/>
            <person name="Wang C.M."/>
            <person name="Sakai Y."/>
            <person name="Abe K."/>
            <person name="Yokota A."/>
            <person name="Yabe S."/>
        </authorList>
    </citation>
    <scope>NUCLEOTIDE SEQUENCE [LARGE SCALE GENOMIC DNA]</scope>
    <source>
        <strain evidence="2 3">A1-2</strain>
    </source>
</reference>
<feature type="transmembrane region" description="Helical" evidence="1">
    <location>
        <begin position="139"/>
        <end position="159"/>
    </location>
</feature>
<feature type="transmembrane region" description="Helical" evidence="1">
    <location>
        <begin position="58"/>
        <end position="75"/>
    </location>
</feature>
<dbReference type="AlphaFoldDB" id="A0A5J4K2J7"/>
<organism evidence="2 3">
    <name type="scientific">Thermogemmatispora aurantia</name>
    <dbReference type="NCBI Taxonomy" id="2045279"/>
    <lineage>
        <taxon>Bacteria</taxon>
        <taxon>Bacillati</taxon>
        <taxon>Chloroflexota</taxon>
        <taxon>Ktedonobacteria</taxon>
        <taxon>Thermogemmatisporales</taxon>
        <taxon>Thermogemmatisporaceae</taxon>
        <taxon>Thermogemmatispora</taxon>
    </lineage>
</organism>
<keyword evidence="1" id="KW-0472">Membrane</keyword>
<gene>
    <name evidence="2" type="ORF">KTAU_17350</name>
</gene>